<reference evidence="2 3" key="1">
    <citation type="submission" date="2024-02" db="EMBL/GenBank/DDBJ databases">
        <authorList>
            <person name="Chen Y."/>
            <person name="Shah S."/>
            <person name="Dougan E. K."/>
            <person name="Thang M."/>
            <person name="Chan C."/>
        </authorList>
    </citation>
    <scope>NUCLEOTIDE SEQUENCE [LARGE SCALE GENOMIC DNA]</scope>
</reference>
<keyword evidence="3" id="KW-1185">Reference proteome</keyword>
<evidence type="ECO:0000313" key="2">
    <source>
        <dbReference type="EMBL" id="CAK9092032.1"/>
    </source>
</evidence>
<evidence type="ECO:0000313" key="3">
    <source>
        <dbReference type="Proteomes" id="UP001642464"/>
    </source>
</evidence>
<protein>
    <submittedName>
        <fullName evidence="2">Ubiquitinyl hydrolase 1</fullName>
    </submittedName>
</protein>
<keyword evidence="2" id="KW-0378">Hydrolase</keyword>
<proteinExistence type="predicted"/>
<dbReference type="EMBL" id="CAXAMM010040241">
    <property type="protein sequence ID" value="CAK9092032.1"/>
    <property type="molecule type" value="Genomic_DNA"/>
</dbReference>
<organism evidence="2 3">
    <name type="scientific">Durusdinium trenchii</name>
    <dbReference type="NCBI Taxonomy" id="1381693"/>
    <lineage>
        <taxon>Eukaryota</taxon>
        <taxon>Sar</taxon>
        <taxon>Alveolata</taxon>
        <taxon>Dinophyceae</taxon>
        <taxon>Suessiales</taxon>
        <taxon>Symbiodiniaceae</taxon>
        <taxon>Durusdinium</taxon>
    </lineage>
</organism>
<feature type="region of interest" description="Disordered" evidence="1">
    <location>
        <begin position="77"/>
        <end position="163"/>
    </location>
</feature>
<dbReference type="GO" id="GO:0016787">
    <property type="term" value="F:hydrolase activity"/>
    <property type="evidence" value="ECO:0007669"/>
    <property type="project" value="UniProtKB-KW"/>
</dbReference>
<feature type="compositionally biased region" description="Basic and acidic residues" evidence="1">
    <location>
        <begin position="132"/>
        <end position="142"/>
    </location>
</feature>
<name>A0ABP0QYP0_9DINO</name>
<evidence type="ECO:0000256" key="1">
    <source>
        <dbReference type="SAM" id="MobiDB-lite"/>
    </source>
</evidence>
<sequence>MHSASSACIRLVPFLAEVIDRRQMESESRWARVRPEKPPAGPSGPFYYRHWGSNYGGKPAVGIGHFALWRNRFLEGPPKSRAPKKGASNPKAKQKLLSDRDLPTPTVAGDWDEDQAPCEFETQRRSTPRVEAPGRRPSEPPRPRASRPSTGEKHGRLGGIVPIDTSERPSFGYGIPAVLKPLPPCAIATAAVEMVDIPPEERFQTTYKESFRLIPLTGGFQTPEYFPMRFVPAANRHVKEIALNVLGAHVAWQREAAWVSEGYGMSAETVWAQAALSPYPSYSMLWSFPCCSSF</sequence>
<gene>
    <name evidence="2" type="ORF">SCF082_LOCUS43324</name>
</gene>
<accession>A0ABP0QYP0</accession>
<dbReference type="Proteomes" id="UP001642464">
    <property type="component" value="Unassembled WGS sequence"/>
</dbReference>
<comment type="caution">
    <text evidence="2">The sequence shown here is derived from an EMBL/GenBank/DDBJ whole genome shotgun (WGS) entry which is preliminary data.</text>
</comment>